<sequence length="248" mass="27187">MKGFARLLAAEMRKYAHTSVLKIHLVLPLVGMAVFLLYYSFSGWSSAGKVQAYLEVVACIWPFLTGLVCGMAAEMEAEAGYQILLLLPPGRCRGITAKWLGLLILGLGAVLLAILGFGILYRLLLPGGDVFSLDLYVREALVIWLGQIPVYLIHLFLSIRLGKAASISAGAGGMILACLMLTGMGEGIWMYLPWAFSGRWCDYVLVYHMGVMDSAAVAEQAFWPFCVCGGLSLLIFGTVLLWYRKKDF</sequence>
<reference evidence="2 3" key="1">
    <citation type="submission" date="2020-10" db="EMBL/GenBank/DDBJ databases">
        <title>ChiBAC.</title>
        <authorList>
            <person name="Zenner C."/>
            <person name="Hitch T.C.A."/>
            <person name="Clavel T."/>
        </authorList>
    </citation>
    <scope>NUCLEOTIDE SEQUENCE [LARGE SCALE GENOMIC DNA]</scope>
    <source>
        <strain evidence="2 3">DSM 108991</strain>
    </source>
</reference>
<dbReference type="EMBL" id="JADCKL010000003">
    <property type="protein sequence ID" value="MBE5062822.1"/>
    <property type="molecule type" value="Genomic_DNA"/>
</dbReference>
<evidence type="ECO:0000256" key="1">
    <source>
        <dbReference type="SAM" id="Phobius"/>
    </source>
</evidence>
<feature type="transmembrane region" description="Helical" evidence="1">
    <location>
        <begin position="221"/>
        <end position="243"/>
    </location>
</feature>
<feature type="transmembrane region" description="Helical" evidence="1">
    <location>
        <begin position="171"/>
        <end position="192"/>
    </location>
</feature>
<comment type="caution">
    <text evidence="2">The sequence shown here is derived from an EMBL/GenBank/DDBJ whole genome shotgun (WGS) entry which is preliminary data.</text>
</comment>
<dbReference type="RefSeq" id="WP_076776692.1">
    <property type="nucleotide sequence ID" value="NZ_JADCKL010000003.1"/>
</dbReference>
<accession>A0ABR9RJP4</accession>
<name>A0ABR9RJP4_9FIRM</name>
<protein>
    <submittedName>
        <fullName evidence="2">Lantibiotic immunity ABC transporter MutG family permease subunit</fullName>
    </submittedName>
</protein>
<keyword evidence="1" id="KW-1133">Transmembrane helix</keyword>
<keyword evidence="1" id="KW-0812">Transmembrane</keyword>
<organism evidence="2 3">
    <name type="scientific">Claveliimonas monacensis</name>
    <dbReference type="NCBI Taxonomy" id="2779351"/>
    <lineage>
        <taxon>Bacteria</taxon>
        <taxon>Bacillati</taxon>
        <taxon>Bacillota</taxon>
        <taxon>Clostridia</taxon>
        <taxon>Lachnospirales</taxon>
        <taxon>Lachnospiraceae</taxon>
        <taxon>Claveliimonas</taxon>
    </lineage>
</organism>
<dbReference type="CDD" id="cd21808">
    <property type="entry name" value="ABC-2_lan_permease_MutG"/>
    <property type="match status" value="1"/>
</dbReference>
<feature type="transmembrane region" description="Helical" evidence="1">
    <location>
        <begin position="99"/>
        <end position="121"/>
    </location>
</feature>
<proteinExistence type="predicted"/>
<dbReference type="Proteomes" id="UP000758652">
    <property type="component" value="Unassembled WGS sequence"/>
</dbReference>
<feature type="transmembrane region" description="Helical" evidence="1">
    <location>
        <begin position="141"/>
        <end position="159"/>
    </location>
</feature>
<gene>
    <name evidence="2" type="ORF">INF30_06050</name>
</gene>
<evidence type="ECO:0000313" key="3">
    <source>
        <dbReference type="Proteomes" id="UP000758652"/>
    </source>
</evidence>
<keyword evidence="3" id="KW-1185">Reference proteome</keyword>
<dbReference type="InterPro" id="IPR022294">
    <property type="entry name" value="ABC-transptr_permeasesu"/>
</dbReference>
<evidence type="ECO:0000313" key="2">
    <source>
        <dbReference type="EMBL" id="MBE5062822.1"/>
    </source>
</evidence>
<feature type="transmembrane region" description="Helical" evidence="1">
    <location>
        <begin position="53"/>
        <end position="73"/>
    </location>
</feature>
<keyword evidence="1" id="KW-0472">Membrane</keyword>
<dbReference type="NCBIfam" id="TIGR03733">
    <property type="entry name" value="lanti_perm_MutG"/>
    <property type="match status" value="1"/>
</dbReference>
<feature type="transmembrane region" description="Helical" evidence="1">
    <location>
        <begin position="21"/>
        <end position="41"/>
    </location>
</feature>